<feature type="compositionally biased region" description="Low complexity" evidence="1">
    <location>
        <begin position="10"/>
        <end position="20"/>
    </location>
</feature>
<evidence type="ECO:0000313" key="2">
    <source>
        <dbReference type="EMBL" id="CAA9352219.1"/>
    </source>
</evidence>
<evidence type="ECO:0000256" key="1">
    <source>
        <dbReference type="SAM" id="MobiDB-lite"/>
    </source>
</evidence>
<organism evidence="2">
    <name type="scientific">uncultured Frankineae bacterium</name>
    <dbReference type="NCBI Taxonomy" id="437475"/>
    <lineage>
        <taxon>Bacteria</taxon>
        <taxon>Bacillati</taxon>
        <taxon>Actinomycetota</taxon>
        <taxon>Actinomycetes</taxon>
        <taxon>Frankiales</taxon>
        <taxon>environmental samples</taxon>
    </lineage>
</organism>
<gene>
    <name evidence="2" type="ORF">AVDCRST_MAG07-3103</name>
</gene>
<dbReference type="AlphaFoldDB" id="A0A6J4M800"/>
<accession>A0A6J4M800</accession>
<feature type="non-terminal residue" evidence="2">
    <location>
        <position position="1"/>
    </location>
</feature>
<feature type="non-terminal residue" evidence="2">
    <location>
        <position position="60"/>
    </location>
</feature>
<dbReference type="EMBL" id="CADCUB010000148">
    <property type="protein sequence ID" value="CAA9352219.1"/>
    <property type="molecule type" value="Genomic_DNA"/>
</dbReference>
<proteinExistence type="predicted"/>
<name>A0A6J4M800_9ACTN</name>
<reference evidence="2" key="1">
    <citation type="submission" date="2020-02" db="EMBL/GenBank/DDBJ databases">
        <authorList>
            <person name="Meier V. D."/>
        </authorList>
    </citation>
    <scope>NUCLEOTIDE SEQUENCE</scope>
    <source>
        <strain evidence="2">AVDCRST_MAG07</strain>
    </source>
</reference>
<protein>
    <submittedName>
        <fullName evidence="2">Uncharacterized protein</fullName>
    </submittedName>
</protein>
<sequence>WRPASRRSRGASGTDTSSEPSRTRRPPARCRAPPGTSGRPTEGMSFSRSGPLLALTLPRH</sequence>
<feature type="region of interest" description="Disordered" evidence="1">
    <location>
        <begin position="1"/>
        <end position="60"/>
    </location>
</feature>